<accession>A0A8J5L989</accession>
<evidence type="ECO:0000313" key="7">
    <source>
        <dbReference type="EMBL" id="KAG6505091.1"/>
    </source>
</evidence>
<comment type="similarity">
    <text evidence="1">Belongs to the plant LTP family.</text>
</comment>
<dbReference type="InterPro" id="IPR036312">
    <property type="entry name" value="Bifun_inhib/LTP/seed_sf"/>
</dbReference>
<comment type="caution">
    <text evidence="7">The sequence shown here is derived from an EMBL/GenBank/DDBJ whole genome shotgun (WGS) entry which is preliminary data.</text>
</comment>
<dbReference type="Proteomes" id="UP000734854">
    <property type="component" value="Unassembled WGS sequence"/>
</dbReference>
<dbReference type="PANTHER" id="PTHR33044">
    <property type="entry name" value="BIFUNCTIONAL INHIBITOR/LIPID-TRANSFER PROTEIN/SEED STORAGE 2S ALBUMIN SUPERFAMILY PROTEIN-RELATED"/>
    <property type="match status" value="1"/>
</dbReference>
<evidence type="ECO:0000259" key="6">
    <source>
        <dbReference type="SMART" id="SM00499"/>
    </source>
</evidence>
<organism evidence="7 8">
    <name type="scientific">Zingiber officinale</name>
    <name type="common">Ginger</name>
    <name type="synonym">Amomum zingiber</name>
    <dbReference type="NCBI Taxonomy" id="94328"/>
    <lineage>
        <taxon>Eukaryota</taxon>
        <taxon>Viridiplantae</taxon>
        <taxon>Streptophyta</taxon>
        <taxon>Embryophyta</taxon>
        <taxon>Tracheophyta</taxon>
        <taxon>Spermatophyta</taxon>
        <taxon>Magnoliopsida</taxon>
        <taxon>Liliopsida</taxon>
        <taxon>Zingiberales</taxon>
        <taxon>Zingiberaceae</taxon>
        <taxon>Zingiber</taxon>
    </lineage>
</organism>
<dbReference type="PRINTS" id="PR00382">
    <property type="entry name" value="LIPIDTRNSFER"/>
</dbReference>
<feature type="compositionally biased region" description="Polar residues" evidence="5">
    <location>
        <begin position="158"/>
        <end position="170"/>
    </location>
</feature>
<dbReference type="CDD" id="cd00010">
    <property type="entry name" value="AAI_LTSS"/>
    <property type="match status" value="1"/>
</dbReference>
<feature type="domain" description="Bifunctional inhibitor/plant lipid transfer protein/seed storage helical" evidence="6">
    <location>
        <begin position="60"/>
        <end position="137"/>
    </location>
</feature>
<gene>
    <name evidence="7" type="ORF">ZIOFF_037439</name>
</gene>
<name>A0A8J5L989_ZINOF</name>
<dbReference type="InterPro" id="IPR000528">
    <property type="entry name" value="Plant_nsLTP"/>
</dbReference>
<dbReference type="EMBL" id="JACMSC010000010">
    <property type="protein sequence ID" value="KAG6505091.1"/>
    <property type="molecule type" value="Genomic_DNA"/>
</dbReference>
<evidence type="ECO:0000256" key="3">
    <source>
        <dbReference type="ARBA" id="ARBA00023157"/>
    </source>
</evidence>
<evidence type="ECO:0000256" key="5">
    <source>
        <dbReference type="SAM" id="MobiDB-lite"/>
    </source>
</evidence>
<evidence type="ECO:0000256" key="1">
    <source>
        <dbReference type="ARBA" id="ARBA00009748"/>
    </source>
</evidence>
<dbReference type="GO" id="GO:0006869">
    <property type="term" value="P:lipid transport"/>
    <property type="evidence" value="ECO:0007669"/>
    <property type="project" value="InterPro"/>
</dbReference>
<dbReference type="SMART" id="SM00499">
    <property type="entry name" value="AAI"/>
    <property type="match status" value="1"/>
</dbReference>
<dbReference type="InterPro" id="IPR043325">
    <property type="entry name" value="LTSS"/>
</dbReference>
<feature type="region of interest" description="Disordered" evidence="5">
    <location>
        <begin position="139"/>
        <end position="170"/>
    </location>
</feature>
<dbReference type="Pfam" id="PF14368">
    <property type="entry name" value="LTP_2"/>
    <property type="match status" value="1"/>
</dbReference>
<evidence type="ECO:0000313" key="8">
    <source>
        <dbReference type="Proteomes" id="UP000734854"/>
    </source>
</evidence>
<dbReference type="GO" id="GO:0008289">
    <property type="term" value="F:lipid binding"/>
    <property type="evidence" value="ECO:0007669"/>
    <property type="project" value="InterPro"/>
</dbReference>
<keyword evidence="2" id="KW-0732">Signal</keyword>
<evidence type="ECO:0000256" key="4">
    <source>
        <dbReference type="ARBA" id="ARBA00023180"/>
    </source>
</evidence>
<dbReference type="AlphaFoldDB" id="A0A8J5L989"/>
<keyword evidence="3" id="KW-1015">Disulfide bond</keyword>
<dbReference type="InterPro" id="IPR016140">
    <property type="entry name" value="Bifunc_inhib/LTP/seed_store"/>
</dbReference>
<dbReference type="SUPFAM" id="SSF47699">
    <property type="entry name" value="Bifunctional inhibitor/lipid-transfer protein/seed storage 2S albumin"/>
    <property type="match status" value="1"/>
</dbReference>
<keyword evidence="4" id="KW-0325">Glycoprotein</keyword>
<proteinExistence type="inferred from homology"/>
<protein>
    <recommendedName>
        <fullName evidence="6">Bifunctional inhibitor/plant lipid transfer protein/seed storage helical domain-containing protein</fullName>
    </recommendedName>
</protein>
<keyword evidence="8" id="KW-1185">Reference proteome</keyword>
<evidence type="ECO:0000256" key="2">
    <source>
        <dbReference type="ARBA" id="ARBA00022729"/>
    </source>
</evidence>
<sequence length="191" mass="19157">MMVNERKIYEIGSPIQSQRAIFSVSAASGMAGARTMRAILMIAAMASVLTAGAEAQSSSCSSVIASLSPCLDYITGNASAPSRSCCSQLASVAQSEPRCICTIISSGASAAPSLGINQTLAMALPGACNVQLPLSQCDSASGPTASPARPLTPPSGVGTRTQDSDSSSGNSVQVLTLLPLVVALLASSVFT</sequence>
<reference evidence="7 8" key="1">
    <citation type="submission" date="2020-08" db="EMBL/GenBank/DDBJ databases">
        <title>Plant Genome Project.</title>
        <authorList>
            <person name="Zhang R.-G."/>
        </authorList>
    </citation>
    <scope>NUCLEOTIDE SEQUENCE [LARGE SCALE GENOMIC DNA]</scope>
    <source>
        <tissue evidence="7">Rhizome</tissue>
    </source>
</reference>
<dbReference type="Gene3D" id="1.10.110.10">
    <property type="entry name" value="Plant lipid-transfer and hydrophobic proteins"/>
    <property type="match status" value="1"/>
</dbReference>